<dbReference type="AlphaFoldDB" id="A0A8J6QJ59"/>
<sequence length="270" mass="29284">MKKIIAPIFAILLASCDGETVKNTLDTTVAIEALTEYSTVNKVFQDIGNNSGDAVLTSEGTASASAKLTSTKADGPVITIDPMDFTSFPKTITIDYGMGVLCKDGITRKGIVTIVSSNWYGVEGSMHTSTFTNYYHEEYKVEGTHVVENLGENTDGDLEYSVTITDGKITTSTGATIEYTEDSTRTWVAGSDTPLNIWDDEYLLDGIQHGRSSKGVDYSLTVEESLHFALLPRSIKAGILDIDVASIEDIKLNYNTKMVTILGKNFPFGI</sequence>
<accession>A0A8J6QJ59</accession>
<evidence type="ECO:0000313" key="1">
    <source>
        <dbReference type="EMBL" id="MBD0835926.1"/>
    </source>
</evidence>
<reference evidence="1" key="2">
    <citation type="submission" date="2020-09" db="EMBL/GenBank/DDBJ databases">
        <authorList>
            <person name="Wu Z."/>
        </authorList>
    </citation>
    <scope>NUCLEOTIDE SEQUENCE</scope>
    <source>
        <strain evidence="1">SC17</strain>
    </source>
</reference>
<dbReference type="Proteomes" id="UP000602057">
    <property type="component" value="Unassembled WGS sequence"/>
</dbReference>
<comment type="caution">
    <text evidence="1">The sequence shown here is derived from an EMBL/GenBank/DDBJ whole genome shotgun (WGS) entry which is preliminary data.</text>
</comment>
<dbReference type="RefSeq" id="WP_188216410.1">
    <property type="nucleotide sequence ID" value="NZ_BAABGH010000011.1"/>
</dbReference>
<dbReference type="EMBL" id="JACVXC010000003">
    <property type="protein sequence ID" value="MBD0835926.1"/>
    <property type="molecule type" value="Genomic_DNA"/>
</dbReference>
<evidence type="ECO:0000313" key="2">
    <source>
        <dbReference type="Proteomes" id="UP000602057"/>
    </source>
</evidence>
<evidence type="ECO:0008006" key="3">
    <source>
        <dbReference type="Google" id="ProtNLM"/>
    </source>
</evidence>
<proteinExistence type="predicted"/>
<reference evidence="1" key="1">
    <citation type="journal article" date="2013" name="Int. J. Syst. Evol. Microbiol.">
        <title>Aestuariibaculum suncheonense gen. nov., sp. nov., a marine bacterium of the family Flavobacteriaceae isolated from a tidal flat and emended descriptions of the genera Gaetbulibacter and Tamlana.</title>
        <authorList>
            <person name="Jeong S.H."/>
            <person name="Park M.S."/>
            <person name="Jin H.M."/>
            <person name="Lee K."/>
            <person name="Park W."/>
            <person name="Jeon C.O."/>
        </authorList>
    </citation>
    <scope>NUCLEOTIDE SEQUENCE</scope>
    <source>
        <strain evidence="1">SC17</strain>
    </source>
</reference>
<protein>
    <recommendedName>
        <fullName evidence="3">Lipoprotein</fullName>
    </recommendedName>
</protein>
<name>A0A8J6QJ59_9FLAO</name>
<dbReference type="PROSITE" id="PS51257">
    <property type="entry name" value="PROKAR_LIPOPROTEIN"/>
    <property type="match status" value="1"/>
</dbReference>
<keyword evidence="2" id="KW-1185">Reference proteome</keyword>
<gene>
    <name evidence="1" type="ORF">ICJ84_10795</name>
</gene>
<organism evidence="1 2">
    <name type="scientific">Aestuariibaculum suncheonense</name>
    <dbReference type="NCBI Taxonomy" id="1028745"/>
    <lineage>
        <taxon>Bacteria</taxon>
        <taxon>Pseudomonadati</taxon>
        <taxon>Bacteroidota</taxon>
        <taxon>Flavobacteriia</taxon>
        <taxon>Flavobacteriales</taxon>
        <taxon>Flavobacteriaceae</taxon>
    </lineage>
</organism>